<gene>
    <name evidence="1" type="ORF">ANN_27640</name>
</gene>
<accession>A0ABQ8RWA2</accession>
<evidence type="ECO:0000313" key="1">
    <source>
        <dbReference type="EMBL" id="KAJ4426013.1"/>
    </source>
</evidence>
<proteinExistence type="predicted"/>
<name>A0ABQ8RWA2_PERAM</name>
<dbReference type="Proteomes" id="UP001148838">
    <property type="component" value="Unassembled WGS sequence"/>
</dbReference>
<sequence length="314" mass="35327">MRRSQGVFDEGIRNCSAHNCGLIPFERQVFVEHVCGDGDVMIDGEGRDRGGTKLSLVDVSCILRIIKKGVMMAAMKMEPEDDVLAVQPFDDIDMEEANPLADEGRLMNALACGTTVPSMDLSCDLKSEIKMEETAEPSTFLAVKCGSEEEIFVENKLEIKEEECEVPTERPIPHGENVPVPIPPYTWQEESESDITSSNDVQPSTPREDVYIPDEERKEKPHLITWVELNDLIRDDLYLTNQLAEILGSRLQELKVLDKDANVSVFRNINKDLLPFFMVTDSGVCTCSDVNGLIKFLLRYFTTLYQHLGYLASE</sequence>
<evidence type="ECO:0000313" key="2">
    <source>
        <dbReference type="Proteomes" id="UP001148838"/>
    </source>
</evidence>
<keyword evidence="2" id="KW-1185">Reference proteome</keyword>
<reference evidence="1 2" key="1">
    <citation type="journal article" date="2022" name="Allergy">
        <title>Genome assembly and annotation of Periplaneta americana reveal a comprehensive cockroach allergen profile.</title>
        <authorList>
            <person name="Wang L."/>
            <person name="Xiong Q."/>
            <person name="Saelim N."/>
            <person name="Wang L."/>
            <person name="Nong W."/>
            <person name="Wan A.T."/>
            <person name="Shi M."/>
            <person name="Liu X."/>
            <person name="Cao Q."/>
            <person name="Hui J.H.L."/>
            <person name="Sookrung N."/>
            <person name="Leung T.F."/>
            <person name="Tungtrongchitr A."/>
            <person name="Tsui S.K.W."/>
        </authorList>
    </citation>
    <scope>NUCLEOTIDE SEQUENCE [LARGE SCALE GENOMIC DNA]</scope>
    <source>
        <strain evidence="1">PWHHKU_190912</strain>
    </source>
</reference>
<comment type="caution">
    <text evidence="1">The sequence shown here is derived from an EMBL/GenBank/DDBJ whole genome shotgun (WGS) entry which is preliminary data.</text>
</comment>
<organism evidence="1 2">
    <name type="scientific">Periplaneta americana</name>
    <name type="common">American cockroach</name>
    <name type="synonym">Blatta americana</name>
    <dbReference type="NCBI Taxonomy" id="6978"/>
    <lineage>
        <taxon>Eukaryota</taxon>
        <taxon>Metazoa</taxon>
        <taxon>Ecdysozoa</taxon>
        <taxon>Arthropoda</taxon>
        <taxon>Hexapoda</taxon>
        <taxon>Insecta</taxon>
        <taxon>Pterygota</taxon>
        <taxon>Neoptera</taxon>
        <taxon>Polyneoptera</taxon>
        <taxon>Dictyoptera</taxon>
        <taxon>Blattodea</taxon>
        <taxon>Blattoidea</taxon>
        <taxon>Blattidae</taxon>
        <taxon>Blattinae</taxon>
        <taxon>Periplaneta</taxon>
    </lineage>
</organism>
<dbReference type="EMBL" id="JAJSOF020000041">
    <property type="protein sequence ID" value="KAJ4426013.1"/>
    <property type="molecule type" value="Genomic_DNA"/>
</dbReference>
<protein>
    <submittedName>
        <fullName evidence="1">Uncharacterized protein</fullName>
    </submittedName>
</protein>